<dbReference type="InterPro" id="IPR025997">
    <property type="entry name" value="SBP_2_dom"/>
</dbReference>
<evidence type="ECO:0000313" key="6">
    <source>
        <dbReference type="Proteomes" id="UP000519897"/>
    </source>
</evidence>
<organism evidence="5 6">
    <name type="scientific">Rhizobium rhizoryzae</name>
    <dbReference type="NCBI Taxonomy" id="451876"/>
    <lineage>
        <taxon>Bacteria</taxon>
        <taxon>Pseudomonadati</taxon>
        <taxon>Pseudomonadota</taxon>
        <taxon>Alphaproteobacteria</taxon>
        <taxon>Hyphomicrobiales</taxon>
        <taxon>Rhizobiaceae</taxon>
        <taxon>Rhizobium/Agrobacterium group</taxon>
        <taxon>Rhizobium</taxon>
    </lineage>
</organism>
<dbReference type="Gene3D" id="3.40.50.2300">
    <property type="match status" value="2"/>
</dbReference>
<reference evidence="5 6" key="1">
    <citation type="submission" date="2020-08" db="EMBL/GenBank/DDBJ databases">
        <title>Genomic Encyclopedia of Type Strains, Phase IV (KMG-IV): sequencing the most valuable type-strain genomes for metagenomic binning, comparative biology and taxonomic classification.</title>
        <authorList>
            <person name="Goeker M."/>
        </authorList>
    </citation>
    <scope>NUCLEOTIDE SEQUENCE [LARGE SCALE GENOMIC DNA]</scope>
    <source>
        <strain evidence="5 6">DSM 29514</strain>
    </source>
</reference>
<evidence type="ECO:0000256" key="1">
    <source>
        <dbReference type="ARBA" id="ARBA00023015"/>
    </source>
</evidence>
<dbReference type="InterPro" id="IPR028082">
    <property type="entry name" value="Peripla_BP_I"/>
</dbReference>
<feature type="domain" description="HTH lacI-type" evidence="4">
    <location>
        <begin position="3"/>
        <end position="57"/>
    </location>
</feature>
<gene>
    <name evidence="5" type="ORF">GGQ72_002556</name>
</gene>
<protein>
    <submittedName>
        <fullName evidence="5">LacI family transcriptional regulator</fullName>
    </submittedName>
</protein>
<dbReference type="InterPro" id="IPR000843">
    <property type="entry name" value="HTH_LacI"/>
</dbReference>
<dbReference type="SUPFAM" id="SSF47413">
    <property type="entry name" value="lambda repressor-like DNA-binding domains"/>
    <property type="match status" value="1"/>
</dbReference>
<keyword evidence="6" id="KW-1185">Reference proteome</keyword>
<dbReference type="PROSITE" id="PS50932">
    <property type="entry name" value="HTH_LACI_2"/>
    <property type="match status" value="1"/>
</dbReference>
<dbReference type="PROSITE" id="PS00356">
    <property type="entry name" value="HTH_LACI_1"/>
    <property type="match status" value="1"/>
</dbReference>
<dbReference type="PANTHER" id="PTHR30146:SF152">
    <property type="entry name" value="TRANSCRIPTIONAL REGULATORY PROTEIN"/>
    <property type="match status" value="1"/>
</dbReference>
<evidence type="ECO:0000256" key="3">
    <source>
        <dbReference type="ARBA" id="ARBA00023163"/>
    </source>
</evidence>
<dbReference type="InterPro" id="IPR010982">
    <property type="entry name" value="Lambda_DNA-bd_dom_sf"/>
</dbReference>
<dbReference type="GO" id="GO:0000976">
    <property type="term" value="F:transcription cis-regulatory region binding"/>
    <property type="evidence" value="ECO:0007669"/>
    <property type="project" value="TreeGrafter"/>
</dbReference>
<comment type="caution">
    <text evidence="5">The sequence shown here is derived from an EMBL/GenBank/DDBJ whole genome shotgun (WGS) entry which is preliminary data.</text>
</comment>
<keyword evidence="1" id="KW-0805">Transcription regulation</keyword>
<dbReference type="Pfam" id="PF13407">
    <property type="entry name" value="Peripla_BP_4"/>
    <property type="match status" value="1"/>
</dbReference>
<proteinExistence type="predicted"/>
<evidence type="ECO:0000259" key="4">
    <source>
        <dbReference type="PROSITE" id="PS50932"/>
    </source>
</evidence>
<dbReference type="RefSeq" id="WP_165134599.1">
    <property type="nucleotide sequence ID" value="NZ_CP049250.1"/>
</dbReference>
<dbReference type="Proteomes" id="UP000519897">
    <property type="component" value="Unassembled WGS sequence"/>
</dbReference>
<dbReference type="PANTHER" id="PTHR30146">
    <property type="entry name" value="LACI-RELATED TRANSCRIPTIONAL REPRESSOR"/>
    <property type="match status" value="1"/>
</dbReference>
<accession>A0A7W6LGL2</accession>
<sequence>MKPTVHDIAARAGVSLATVDRVLNGRPGVRAPTREKVEAAVAELGFVRDVAAANLAKSRVYTFAFIIPANDNSFMIGLRGELEAVRRWAAQDRISIQLIDVPAFDAEALASALDAVRAEQMDGVAFVAIDHPHVREALERLAESGLAAVTVVSDLMNSSRAHYAGIDNLAAGRTAATLLGRFLGRRDGPILPVAGSLQVQDHRERLEGFQSVLREQFPERSILPVVEGGDDPVRVEALVSQAAADHPELAGIYSFGAGNRGLIRALAAFPPGRRPVTIGHELTSVTRAALLAGHIDAVLNQDAGHEVRSAIRVLKAKADGAGVVVAQERIRIDIFLKENLP</sequence>
<dbReference type="AlphaFoldDB" id="A0A7W6LGL2"/>
<keyword evidence="3" id="KW-0804">Transcription</keyword>
<evidence type="ECO:0000256" key="2">
    <source>
        <dbReference type="ARBA" id="ARBA00023125"/>
    </source>
</evidence>
<dbReference type="SUPFAM" id="SSF53822">
    <property type="entry name" value="Periplasmic binding protein-like I"/>
    <property type="match status" value="1"/>
</dbReference>
<dbReference type="EMBL" id="JACIEC010000002">
    <property type="protein sequence ID" value="MBB4144004.1"/>
    <property type="molecule type" value="Genomic_DNA"/>
</dbReference>
<dbReference type="PRINTS" id="PR00036">
    <property type="entry name" value="HTHLACI"/>
</dbReference>
<name>A0A7W6LGL2_9HYPH</name>
<dbReference type="Pfam" id="PF00356">
    <property type="entry name" value="LacI"/>
    <property type="match status" value="1"/>
</dbReference>
<keyword evidence="2" id="KW-0238">DNA-binding</keyword>
<evidence type="ECO:0000313" key="5">
    <source>
        <dbReference type="EMBL" id="MBB4144004.1"/>
    </source>
</evidence>
<dbReference type="GO" id="GO:0003700">
    <property type="term" value="F:DNA-binding transcription factor activity"/>
    <property type="evidence" value="ECO:0007669"/>
    <property type="project" value="TreeGrafter"/>
</dbReference>
<dbReference type="Gene3D" id="1.10.260.40">
    <property type="entry name" value="lambda repressor-like DNA-binding domains"/>
    <property type="match status" value="1"/>
</dbReference>
<dbReference type="SMART" id="SM00354">
    <property type="entry name" value="HTH_LACI"/>
    <property type="match status" value="1"/>
</dbReference>
<dbReference type="CDD" id="cd01392">
    <property type="entry name" value="HTH_LacI"/>
    <property type="match status" value="1"/>
</dbReference>
<dbReference type="CDD" id="cd06307">
    <property type="entry name" value="PBP1_sugar_binding"/>
    <property type="match status" value="1"/>
</dbReference>